<name>A0A3N4ZLE5_9MICO</name>
<comment type="subunit">
    <text evidence="2 6">Homodimer.</text>
</comment>
<dbReference type="InterPro" id="IPR005861">
    <property type="entry name" value="HisP_aminotrans"/>
</dbReference>
<evidence type="ECO:0000313" key="9">
    <source>
        <dbReference type="Proteomes" id="UP000280726"/>
    </source>
</evidence>
<dbReference type="RefSeq" id="WP_123915422.1">
    <property type="nucleotide sequence ID" value="NZ_RKRA01000001.1"/>
</dbReference>
<dbReference type="GO" id="GO:0000105">
    <property type="term" value="P:L-histidine biosynthetic process"/>
    <property type="evidence" value="ECO:0007669"/>
    <property type="project" value="InterPro"/>
</dbReference>
<comment type="caution">
    <text evidence="8">The sequence shown here is derived from an EMBL/GenBank/DDBJ whole genome shotgun (WGS) entry which is preliminary data.</text>
</comment>
<dbReference type="AlphaFoldDB" id="A0A3N4ZLE5"/>
<dbReference type="InterPro" id="IPR024892">
    <property type="entry name" value="ArAT"/>
</dbReference>
<evidence type="ECO:0000256" key="3">
    <source>
        <dbReference type="ARBA" id="ARBA00022576"/>
    </source>
</evidence>
<dbReference type="NCBIfam" id="TIGR01141">
    <property type="entry name" value="hisC"/>
    <property type="match status" value="1"/>
</dbReference>
<comment type="catalytic activity">
    <reaction evidence="6">
        <text>an aromatic L-alpha-amino acid + 2-oxoglutarate = an aromatic oxo-acid + L-glutamate</text>
        <dbReference type="Rhea" id="RHEA:17533"/>
        <dbReference type="ChEBI" id="CHEBI:16810"/>
        <dbReference type="ChEBI" id="CHEBI:29985"/>
        <dbReference type="ChEBI" id="CHEBI:73309"/>
        <dbReference type="ChEBI" id="CHEBI:84824"/>
        <dbReference type="EC" id="2.6.1.57"/>
    </reaction>
</comment>
<keyword evidence="3 6" id="KW-0032">Aminotransferase</keyword>
<proteinExistence type="inferred from homology"/>
<evidence type="ECO:0000313" key="8">
    <source>
        <dbReference type="EMBL" id="RPF26598.1"/>
    </source>
</evidence>
<dbReference type="EMBL" id="RKRA01000001">
    <property type="protein sequence ID" value="RPF26598.1"/>
    <property type="molecule type" value="Genomic_DNA"/>
</dbReference>
<reference evidence="8 9" key="1">
    <citation type="submission" date="2018-11" db="EMBL/GenBank/DDBJ databases">
        <title>Sequencing the genomes of 1000 actinobacteria strains.</title>
        <authorList>
            <person name="Klenk H.-P."/>
        </authorList>
    </citation>
    <scope>NUCLEOTIDE SEQUENCE [LARGE SCALE GENOMIC DNA]</scope>
    <source>
        <strain evidence="8 9">DSM 14418</strain>
    </source>
</reference>
<dbReference type="PROSITE" id="PS00599">
    <property type="entry name" value="AA_TRANSFER_CLASS_2"/>
    <property type="match status" value="1"/>
</dbReference>
<dbReference type="NCBIfam" id="NF002878">
    <property type="entry name" value="PRK03321.1"/>
    <property type="match status" value="1"/>
</dbReference>
<feature type="modified residue" description="N6-(pyridoxal phosphate)lysine" evidence="6">
    <location>
        <position position="222"/>
    </location>
</feature>
<organism evidence="8 9">
    <name type="scientific">Georgenia muralis</name>
    <dbReference type="NCBI Taxonomy" id="154117"/>
    <lineage>
        <taxon>Bacteria</taxon>
        <taxon>Bacillati</taxon>
        <taxon>Actinomycetota</taxon>
        <taxon>Actinomycetes</taxon>
        <taxon>Micrococcales</taxon>
        <taxon>Bogoriellaceae</taxon>
        <taxon>Georgenia</taxon>
    </lineage>
</organism>
<dbReference type="InterPro" id="IPR015422">
    <property type="entry name" value="PyrdxlP-dep_Trfase_small"/>
</dbReference>
<comment type="similarity">
    <text evidence="6">Belongs to the class-II pyridoxal-phosphate-dependent aminotransferase family.</text>
</comment>
<evidence type="ECO:0000256" key="6">
    <source>
        <dbReference type="HAMAP-Rule" id="MF_01513"/>
    </source>
</evidence>
<dbReference type="InterPro" id="IPR015421">
    <property type="entry name" value="PyrdxlP-dep_Trfase_major"/>
</dbReference>
<dbReference type="Pfam" id="PF00155">
    <property type="entry name" value="Aminotran_1_2"/>
    <property type="match status" value="1"/>
</dbReference>
<dbReference type="SUPFAM" id="SSF53383">
    <property type="entry name" value="PLP-dependent transferases"/>
    <property type="match status" value="1"/>
</dbReference>
<dbReference type="CDD" id="cd00609">
    <property type="entry name" value="AAT_like"/>
    <property type="match status" value="1"/>
</dbReference>
<comment type="function">
    <text evidence="6">Aminotransferase that catalyzes the conversion of aromatic amino acids and 2-oxoglutarate into corresponding aromatic oxo acids and L-glutamate.</text>
</comment>
<dbReference type="GO" id="GO:0004400">
    <property type="term" value="F:histidinol-phosphate transaminase activity"/>
    <property type="evidence" value="ECO:0007669"/>
    <property type="project" value="InterPro"/>
</dbReference>
<evidence type="ECO:0000256" key="4">
    <source>
        <dbReference type="ARBA" id="ARBA00022679"/>
    </source>
</evidence>
<dbReference type="PANTHER" id="PTHR43643">
    <property type="entry name" value="HISTIDINOL-PHOSPHATE AMINOTRANSFERASE 2"/>
    <property type="match status" value="1"/>
</dbReference>
<keyword evidence="4 6" id="KW-0808">Transferase</keyword>
<dbReference type="Proteomes" id="UP000280726">
    <property type="component" value="Unassembled WGS sequence"/>
</dbReference>
<dbReference type="InterPro" id="IPR001917">
    <property type="entry name" value="Aminotrans_II_pyridoxalP_BS"/>
</dbReference>
<evidence type="ECO:0000256" key="2">
    <source>
        <dbReference type="ARBA" id="ARBA00011738"/>
    </source>
</evidence>
<dbReference type="InterPro" id="IPR015424">
    <property type="entry name" value="PyrdxlP-dep_Trfase"/>
</dbReference>
<dbReference type="PANTHER" id="PTHR43643:SF3">
    <property type="entry name" value="HISTIDINOL-PHOSPHATE AMINOTRANSFERASE"/>
    <property type="match status" value="1"/>
</dbReference>
<dbReference type="Gene3D" id="3.40.640.10">
    <property type="entry name" value="Type I PLP-dependent aspartate aminotransferase-like (Major domain)"/>
    <property type="match status" value="1"/>
</dbReference>
<dbReference type="InterPro" id="IPR004839">
    <property type="entry name" value="Aminotransferase_I/II_large"/>
</dbReference>
<dbReference type="GO" id="GO:0008793">
    <property type="term" value="F:aromatic-amino-acid transaminase activity"/>
    <property type="evidence" value="ECO:0007669"/>
    <property type="project" value="UniProtKB-UniRule"/>
</dbReference>
<accession>A0A3N4ZLE5</accession>
<comment type="cofactor">
    <cofactor evidence="1 6">
        <name>pyridoxal 5'-phosphate</name>
        <dbReference type="ChEBI" id="CHEBI:597326"/>
    </cofactor>
</comment>
<evidence type="ECO:0000256" key="1">
    <source>
        <dbReference type="ARBA" id="ARBA00001933"/>
    </source>
</evidence>
<dbReference type="HAMAP" id="MF_01513">
    <property type="entry name" value="Phe_aminotrans_2"/>
    <property type="match status" value="1"/>
</dbReference>
<evidence type="ECO:0000259" key="7">
    <source>
        <dbReference type="Pfam" id="PF00155"/>
    </source>
</evidence>
<feature type="domain" description="Aminotransferase class I/classII large" evidence="7">
    <location>
        <begin position="29"/>
        <end position="343"/>
    </location>
</feature>
<sequence length="368" mass="38753">MASSRPGLRPDIESLPAYVPGARPAAGRQVFKLSSNEIPFPPLPSVVAALDTAAAEVNRYPDMYATELTEALGAVHGVGAERVTVGNGSVAVLAHVLTAVCAPGDEVVFAWRSFEAYPIAVQVAGARPVAVPLDVEGRHDLPAMAAAVTERTRALILCSPNNPTGPALTAAEVEELLEVVPPSVLVVLDEAYIEFVRTPDPTDGPALLARHRNLVVLRTFSKAYGLAGLRVGYALARRRLTRGFRAASTPFGVNVMGMAAALAGLGAADEVRERVEHVVLERERVLAGLSEQGWHVPDAQGNFVWLPLGRQAGAFADVARQQGVLVRAFAGDGVRVSVGEPEGNDLFLRVAGHWLADLGADAAVPATR</sequence>
<dbReference type="EC" id="2.6.1.57" evidence="6"/>
<dbReference type="GO" id="GO:0030170">
    <property type="term" value="F:pyridoxal phosphate binding"/>
    <property type="evidence" value="ECO:0007669"/>
    <property type="project" value="UniProtKB-UniRule"/>
</dbReference>
<dbReference type="Gene3D" id="3.90.1150.10">
    <property type="entry name" value="Aspartate Aminotransferase, domain 1"/>
    <property type="match status" value="1"/>
</dbReference>
<keyword evidence="9" id="KW-1185">Reference proteome</keyword>
<keyword evidence="5 6" id="KW-0663">Pyridoxal phosphate</keyword>
<protein>
    <recommendedName>
        <fullName evidence="6">Aromatic amino acid aminotransferase</fullName>
        <shortName evidence="6">ArAT</shortName>
        <ecNumber evidence="6">2.6.1.57</ecNumber>
    </recommendedName>
</protein>
<dbReference type="InterPro" id="IPR050106">
    <property type="entry name" value="HistidinolP_aminotransfase"/>
</dbReference>
<evidence type="ECO:0000256" key="5">
    <source>
        <dbReference type="ARBA" id="ARBA00022898"/>
    </source>
</evidence>
<gene>
    <name evidence="6" type="primary">pat</name>
    <name evidence="8" type="ORF">EDD32_1045</name>
</gene>
<dbReference type="HAMAP" id="MF_01023">
    <property type="entry name" value="HisC_aminotrans_2"/>
    <property type="match status" value="1"/>
</dbReference>
<dbReference type="OrthoDB" id="9809616at2"/>